<dbReference type="PANTHER" id="PTHR34979">
    <property type="entry name" value="INNER MEMBRANE PROTEIN YGAZ"/>
    <property type="match status" value="1"/>
</dbReference>
<keyword evidence="6 8" id="KW-1133">Transmembrane helix</keyword>
<evidence type="ECO:0000256" key="1">
    <source>
        <dbReference type="ARBA" id="ARBA00004651"/>
    </source>
</evidence>
<evidence type="ECO:0000313" key="9">
    <source>
        <dbReference type="EMBL" id="MFC7081233.1"/>
    </source>
</evidence>
<dbReference type="EMBL" id="JBHSZH010000005">
    <property type="protein sequence ID" value="MFC7081233.1"/>
    <property type="molecule type" value="Genomic_DNA"/>
</dbReference>
<comment type="caution">
    <text evidence="9">The sequence shown here is derived from an EMBL/GenBank/DDBJ whole genome shotgun (WGS) entry which is preliminary data.</text>
</comment>
<keyword evidence="10" id="KW-1185">Reference proteome</keyword>
<keyword evidence="3" id="KW-0813">Transport</keyword>
<protein>
    <submittedName>
        <fullName evidence="9">AzlC family ABC transporter permease</fullName>
    </submittedName>
</protein>
<gene>
    <name evidence="9" type="ORF">ACFQJ6_15120</name>
</gene>
<evidence type="ECO:0000256" key="5">
    <source>
        <dbReference type="ARBA" id="ARBA00022692"/>
    </source>
</evidence>
<accession>A0ABD5WQ80</accession>
<keyword evidence="4" id="KW-1003">Cell membrane</keyword>
<dbReference type="PANTHER" id="PTHR34979:SF1">
    <property type="entry name" value="INNER MEMBRANE PROTEIN YGAZ"/>
    <property type="match status" value="1"/>
</dbReference>
<evidence type="ECO:0000256" key="4">
    <source>
        <dbReference type="ARBA" id="ARBA00022475"/>
    </source>
</evidence>
<feature type="transmembrane region" description="Helical" evidence="8">
    <location>
        <begin position="49"/>
        <end position="68"/>
    </location>
</feature>
<evidence type="ECO:0000256" key="2">
    <source>
        <dbReference type="ARBA" id="ARBA00010735"/>
    </source>
</evidence>
<dbReference type="AlphaFoldDB" id="A0ABD5WQ80"/>
<evidence type="ECO:0000256" key="7">
    <source>
        <dbReference type="ARBA" id="ARBA00023136"/>
    </source>
</evidence>
<dbReference type="InterPro" id="IPR011606">
    <property type="entry name" value="Brnchd-chn_aa_trnsp_permease"/>
</dbReference>
<dbReference type="RefSeq" id="WP_276280851.1">
    <property type="nucleotide sequence ID" value="NZ_CP119809.1"/>
</dbReference>
<organism evidence="9 10">
    <name type="scientific">Halorussus caseinilyticus</name>
    <dbReference type="NCBI Taxonomy" id="3034025"/>
    <lineage>
        <taxon>Archaea</taxon>
        <taxon>Methanobacteriati</taxon>
        <taxon>Methanobacteriota</taxon>
        <taxon>Stenosarchaea group</taxon>
        <taxon>Halobacteria</taxon>
        <taxon>Halobacteriales</taxon>
        <taxon>Haladaptataceae</taxon>
        <taxon>Halorussus</taxon>
    </lineage>
</organism>
<dbReference type="GeneID" id="79302022"/>
<feature type="transmembrane region" description="Helical" evidence="8">
    <location>
        <begin position="134"/>
        <end position="155"/>
    </location>
</feature>
<dbReference type="Proteomes" id="UP001596407">
    <property type="component" value="Unassembled WGS sequence"/>
</dbReference>
<comment type="similarity">
    <text evidence="2">Belongs to the AzlC family.</text>
</comment>
<evidence type="ECO:0000256" key="6">
    <source>
        <dbReference type="ARBA" id="ARBA00022989"/>
    </source>
</evidence>
<keyword evidence="7 8" id="KW-0472">Membrane</keyword>
<reference evidence="9 10" key="1">
    <citation type="journal article" date="2019" name="Int. J. Syst. Evol. Microbiol.">
        <title>The Global Catalogue of Microorganisms (GCM) 10K type strain sequencing project: providing services to taxonomists for standard genome sequencing and annotation.</title>
        <authorList>
            <consortium name="The Broad Institute Genomics Platform"/>
            <consortium name="The Broad Institute Genome Sequencing Center for Infectious Disease"/>
            <person name="Wu L."/>
            <person name="Ma J."/>
        </authorList>
    </citation>
    <scope>NUCLEOTIDE SEQUENCE [LARGE SCALE GENOMIC DNA]</scope>
    <source>
        <strain evidence="9 10">DT72</strain>
    </source>
</reference>
<comment type="subcellular location">
    <subcellularLocation>
        <location evidence="1">Cell membrane</location>
        <topology evidence="1">Multi-pass membrane protein</topology>
    </subcellularLocation>
</comment>
<evidence type="ECO:0000256" key="8">
    <source>
        <dbReference type="SAM" id="Phobius"/>
    </source>
</evidence>
<dbReference type="Pfam" id="PF03591">
    <property type="entry name" value="AzlC"/>
    <property type="match status" value="1"/>
</dbReference>
<dbReference type="GO" id="GO:0005886">
    <property type="term" value="C:plasma membrane"/>
    <property type="evidence" value="ECO:0007669"/>
    <property type="project" value="UniProtKB-SubCell"/>
</dbReference>
<feature type="transmembrane region" description="Helical" evidence="8">
    <location>
        <begin position="167"/>
        <end position="185"/>
    </location>
</feature>
<evidence type="ECO:0000256" key="3">
    <source>
        <dbReference type="ARBA" id="ARBA00022448"/>
    </source>
</evidence>
<keyword evidence="5 8" id="KW-0812">Transmembrane</keyword>
<sequence length="232" mass="24418">MSDERIRFSVAGVTSGVKSSLPIAVSVATYGLVFGVLARQTTLGPAETLLMSATVFAASAQFVALDLWGRNLPSVTIVVTTFLVNLRHLLMGASLRPWLSRLSSGKVYGMLFFLNDESWGITMSEHADGERDGAFLLGSGLIVFVAWVGASLLGVTAGSLIRNPARYGLDFAFIAVYIALLVGVWDDRGDALPVGTAAVVAVGAAYLLPGEWHIILGGLVGSVVGVVRDSYV</sequence>
<evidence type="ECO:0000313" key="10">
    <source>
        <dbReference type="Proteomes" id="UP001596407"/>
    </source>
</evidence>
<name>A0ABD5WQ80_9EURY</name>
<feature type="transmembrane region" description="Helical" evidence="8">
    <location>
        <begin position="20"/>
        <end position="37"/>
    </location>
</feature>
<proteinExistence type="inferred from homology"/>
<feature type="transmembrane region" description="Helical" evidence="8">
    <location>
        <begin position="74"/>
        <end position="91"/>
    </location>
</feature>